<accession>A0A7L5E1J4</accession>
<sequence>MILNRYLTKTFVLITGLFSLYTATAQSQTHKDSVTLAIDADYNKVGAVHRKLFGENYRKLWAVPVKMRVMHLQQEKGGLTVLEKGGGLQTQSLRLRDPSGQEWVLRSVQKYPERALPPKLRPTIAKAILQDQISTSNPFGALTVPPLAEALDIPHANPEIVYVGDDAGLGKYREKYKNSIYLFEEREPEESEKTDNTHKVQKKLFEDNDVKVDQKIVLRARLLDMIIGDWDRHDDQWRWDKYKDDKAITYTPIPRDRDQVYYKTSGVFPWFVSHQWLKAKFQPYRDEIRDINSWNYNARYFDRLFLNEMSEADWKEQIAYVQAHLTDEVINRAIHKMPPAIFALSGPQIIQTIKARRSNIAWQGLQFYSFLSRYVDVPTSEKHERVDVTEQADGKVNLVIHKVKKDSSLAQITYQRVFDPKDTKEVRVYGMGGHDAFSVAGSGKSPIKVRLIGGEKADSFYVDKQVDNKKNLYIYDRSDEKNVLPERSQAKIHTEADTDVIAYDRKNFLYNRFQPLIAVSYNTDYGITPTLGFAYTKEGFRKLPFAYRHQLEISYLSGRKAFLIHYNAEYTKLIGNNDFLINFTSRGPHNYSNFFGIGNNTEFVDQKNNIRYFRNRYDYLYGDVRLRHTYGDWKVSGGLTGQFYHSTSENNEPRFLGAYNQQHPDEQVFSNKSYAGLVAGALLDTRNNTLRTTKGVYWNTTISGLQQLNQDHSRYSQLVSQFSFYANPDRDSILIIAARFGAGTTLGHADYFQQLKLGGSDNLRGFRTWRFTGRSMLFNNLEMRLKVLDINSYLFPGSIGIIGFNDVGRVFTPGESSSKWHDGYGGGIYVEPADLVLLQATLGKSNEGHIVYINLGYRF</sequence>
<feature type="chain" id="PRO_5029858135" evidence="3">
    <location>
        <begin position="26"/>
        <end position="859"/>
    </location>
</feature>
<organism evidence="5 6">
    <name type="scientific">Mucilaginibacter robiniae</name>
    <dbReference type="NCBI Taxonomy" id="2728022"/>
    <lineage>
        <taxon>Bacteria</taxon>
        <taxon>Pseudomonadati</taxon>
        <taxon>Bacteroidota</taxon>
        <taxon>Sphingobacteriia</taxon>
        <taxon>Sphingobacteriales</taxon>
        <taxon>Sphingobacteriaceae</taxon>
        <taxon>Mucilaginibacter</taxon>
    </lineage>
</organism>
<comment type="subcellular location">
    <subcellularLocation>
        <location evidence="1">Membrane</location>
    </subcellularLocation>
</comment>
<name>A0A7L5E1J4_9SPHI</name>
<evidence type="ECO:0000256" key="1">
    <source>
        <dbReference type="ARBA" id="ARBA00004370"/>
    </source>
</evidence>
<keyword evidence="3" id="KW-0732">Signal</keyword>
<evidence type="ECO:0000256" key="2">
    <source>
        <dbReference type="ARBA" id="ARBA00023136"/>
    </source>
</evidence>
<reference evidence="5 6" key="1">
    <citation type="submission" date="2020-04" db="EMBL/GenBank/DDBJ databases">
        <title>Genome sequencing of novel species.</title>
        <authorList>
            <person name="Heo J."/>
            <person name="Kim S.-J."/>
            <person name="Kim J.-S."/>
            <person name="Hong S.-B."/>
            <person name="Kwon S.-W."/>
        </authorList>
    </citation>
    <scope>NUCLEOTIDE SEQUENCE [LARGE SCALE GENOMIC DNA]</scope>
    <source>
        <strain evidence="5 6">F39-2</strain>
    </source>
</reference>
<proteinExistence type="predicted"/>
<keyword evidence="2" id="KW-0472">Membrane</keyword>
<dbReference type="Gene3D" id="2.40.160.50">
    <property type="entry name" value="membrane protein fhac: a member of the omp85/tpsb transporter family"/>
    <property type="match status" value="1"/>
</dbReference>
<feature type="signal peptide" evidence="3">
    <location>
        <begin position="1"/>
        <end position="25"/>
    </location>
</feature>
<dbReference type="GO" id="GO:0019867">
    <property type="term" value="C:outer membrane"/>
    <property type="evidence" value="ECO:0007669"/>
    <property type="project" value="InterPro"/>
</dbReference>
<dbReference type="RefSeq" id="WP_169608884.1">
    <property type="nucleotide sequence ID" value="NZ_CP051682.1"/>
</dbReference>
<evidence type="ECO:0000313" key="6">
    <source>
        <dbReference type="Proteomes" id="UP000503278"/>
    </source>
</evidence>
<dbReference type="AlphaFoldDB" id="A0A7L5E1J4"/>
<evidence type="ECO:0000256" key="3">
    <source>
        <dbReference type="SAM" id="SignalP"/>
    </source>
</evidence>
<dbReference type="InterPro" id="IPR000184">
    <property type="entry name" value="Bac_surfAg_D15"/>
</dbReference>
<dbReference type="KEGG" id="mrob:HH214_14800"/>
<protein>
    <submittedName>
        <fullName evidence="5">BamA/TamA family outer membrane protein</fullName>
    </submittedName>
</protein>
<dbReference type="EMBL" id="CP051682">
    <property type="protein sequence ID" value="QJD97045.1"/>
    <property type="molecule type" value="Genomic_DNA"/>
</dbReference>
<feature type="domain" description="Bacterial surface antigen (D15)" evidence="4">
    <location>
        <begin position="577"/>
        <end position="827"/>
    </location>
</feature>
<gene>
    <name evidence="5" type="ORF">HH214_14800</name>
</gene>
<evidence type="ECO:0000313" key="5">
    <source>
        <dbReference type="EMBL" id="QJD97045.1"/>
    </source>
</evidence>
<dbReference type="Pfam" id="PF01103">
    <property type="entry name" value="Omp85"/>
    <property type="match status" value="1"/>
</dbReference>
<keyword evidence="6" id="KW-1185">Reference proteome</keyword>
<dbReference type="Proteomes" id="UP000503278">
    <property type="component" value="Chromosome"/>
</dbReference>
<evidence type="ECO:0000259" key="4">
    <source>
        <dbReference type="Pfam" id="PF01103"/>
    </source>
</evidence>